<accession>A0A8E1WMM2</accession>
<feature type="region of interest" description="Disordered" evidence="1">
    <location>
        <begin position="1"/>
        <end position="46"/>
    </location>
</feature>
<gene>
    <name evidence="2" type="ORF">HNQ96_006363</name>
</gene>
<feature type="compositionally biased region" description="Acidic residues" evidence="1">
    <location>
        <begin position="1"/>
        <end position="10"/>
    </location>
</feature>
<reference evidence="2 3" key="1">
    <citation type="submission" date="2020-08" db="EMBL/GenBank/DDBJ databases">
        <title>Genomic Encyclopedia of Type Strains, Phase IV (KMG-IV): sequencing the most valuable type-strain genomes for metagenomic binning, comparative biology and taxonomic classification.</title>
        <authorList>
            <person name="Goeker M."/>
        </authorList>
    </citation>
    <scope>NUCLEOTIDE SEQUENCE [LARGE SCALE GENOMIC DNA]</scope>
    <source>
        <strain evidence="2 3">DSM 17454</strain>
    </source>
</reference>
<evidence type="ECO:0000313" key="3">
    <source>
        <dbReference type="Proteomes" id="UP000532373"/>
    </source>
</evidence>
<sequence>MLAHEVEDDELHNRHRQSQTFDHKLANRRQSNGGRSNRRRWRFVSTPTTPVIPDTLHSLRSLTRSRMTNFIIVTAIADIRSQACQPPTIQRRTF</sequence>
<name>A0A8E1WMM2_9HYPH</name>
<organism evidence="2 3">
    <name type="scientific">Aminobacter carboxidus</name>
    <dbReference type="NCBI Taxonomy" id="376165"/>
    <lineage>
        <taxon>Bacteria</taxon>
        <taxon>Pseudomonadati</taxon>
        <taxon>Pseudomonadota</taxon>
        <taxon>Alphaproteobacteria</taxon>
        <taxon>Hyphomicrobiales</taxon>
        <taxon>Phyllobacteriaceae</taxon>
        <taxon>Aminobacter</taxon>
    </lineage>
</organism>
<dbReference type="AlphaFoldDB" id="A0A8E1WMM2"/>
<evidence type="ECO:0000256" key="1">
    <source>
        <dbReference type="SAM" id="MobiDB-lite"/>
    </source>
</evidence>
<evidence type="ECO:0000313" key="2">
    <source>
        <dbReference type="EMBL" id="MBB6470465.1"/>
    </source>
</evidence>
<dbReference type="EMBL" id="JACHGI010000031">
    <property type="protein sequence ID" value="MBB6470465.1"/>
    <property type="molecule type" value="Genomic_DNA"/>
</dbReference>
<proteinExistence type="predicted"/>
<protein>
    <submittedName>
        <fullName evidence="2">Uncharacterized protein</fullName>
    </submittedName>
</protein>
<comment type="caution">
    <text evidence="2">The sequence shown here is derived from an EMBL/GenBank/DDBJ whole genome shotgun (WGS) entry which is preliminary data.</text>
</comment>
<dbReference type="Proteomes" id="UP000532373">
    <property type="component" value="Unassembled WGS sequence"/>
</dbReference>